<dbReference type="Proteomes" id="UP001596303">
    <property type="component" value="Unassembled WGS sequence"/>
</dbReference>
<dbReference type="SFLD" id="SFLDS00019">
    <property type="entry name" value="Glutathione_Transferase_(cytos"/>
    <property type="match status" value="1"/>
</dbReference>
<dbReference type="SFLD" id="SFLDG00358">
    <property type="entry name" value="Main_(cytGST)"/>
    <property type="match status" value="1"/>
</dbReference>
<dbReference type="SUPFAM" id="SSF47616">
    <property type="entry name" value="GST C-terminal domain-like"/>
    <property type="match status" value="1"/>
</dbReference>
<dbReference type="PROSITE" id="PS50404">
    <property type="entry name" value="GST_NTER"/>
    <property type="match status" value="1"/>
</dbReference>
<dbReference type="Pfam" id="PF13409">
    <property type="entry name" value="GST_N_2"/>
    <property type="match status" value="1"/>
</dbReference>
<dbReference type="InterPro" id="IPR010987">
    <property type="entry name" value="Glutathione-S-Trfase_C-like"/>
</dbReference>
<dbReference type="CDD" id="cd03046">
    <property type="entry name" value="GST_N_GTT1_like"/>
    <property type="match status" value="1"/>
</dbReference>
<evidence type="ECO:0000313" key="4">
    <source>
        <dbReference type="Proteomes" id="UP001596303"/>
    </source>
</evidence>
<sequence>MITIHHLGISQSERIIWLCEEYAIPYEVKRYERNEHNRLAPDDYKALHPIGTAPVITDGDVTLAETAAIFDYLLGKYAPGKGHLAPDDPNFANYLFWYHYTNGSFTPAAMVRMTAAALGDALPEAAREGLSGRFTRGMDMLEKQLADNDWLAGPAFTPADIMIAFCFTTMQHFVPMDLSSFPAITAYVERVKKRESYQRAMKAAEPDFAS</sequence>
<comment type="caution">
    <text evidence="3">The sequence shown here is derived from an EMBL/GenBank/DDBJ whole genome shotgun (WGS) entry which is preliminary data.</text>
</comment>
<dbReference type="PANTHER" id="PTHR44051">
    <property type="entry name" value="GLUTATHIONE S-TRANSFERASE-RELATED"/>
    <property type="match status" value="1"/>
</dbReference>
<dbReference type="InterPro" id="IPR040079">
    <property type="entry name" value="Glutathione_S-Trfase"/>
</dbReference>
<gene>
    <name evidence="3" type="ORF">ACFQDM_00835</name>
</gene>
<dbReference type="PROSITE" id="PS50405">
    <property type="entry name" value="GST_CTER"/>
    <property type="match status" value="1"/>
</dbReference>
<dbReference type="InterPro" id="IPR036249">
    <property type="entry name" value="Thioredoxin-like_sf"/>
</dbReference>
<feature type="domain" description="GST N-terminal" evidence="1">
    <location>
        <begin position="1"/>
        <end position="81"/>
    </location>
</feature>
<keyword evidence="4" id="KW-1185">Reference proteome</keyword>
<evidence type="ECO:0000259" key="2">
    <source>
        <dbReference type="PROSITE" id="PS50405"/>
    </source>
</evidence>
<dbReference type="InterPro" id="IPR036282">
    <property type="entry name" value="Glutathione-S-Trfase_C_sf"/>
</dbReference>
<dbReference type="InterPro" id="IPR004045">
    <property type="entry name" value="Glutathione_S-Trfase_N"/>
</dbReference>
<accession>A0ABW1S4L1</accession>
<dbReference type="SUPFAM" id="SSF52833">
    <property type="entry name" value="Thioredoxin-like"/>
    <property type="match status" value="1"/>
</dbReference>
<dbReference type="Pfam" id="PF00043">
    <property type="entry name" value="GST_C"/>
    <property type="match status" value="1"/>
</dbReference>
<dbReference type="Gene3D" id="1.20.1050.10">
    <property type="match status" value="1"/>
</dbReference>
<dbReference type="EMBL" id="JBHSSW010000001">
    <property type="protein sequence ID" value="MFC6196598.1"/>
    <property type="molecule type" value="Genomic_DNA"/>
</dbReference>
<dbReference type="RefSeq" id="WP_377374206.1">
    <property type="nucleotide sequence ID" value="NZ_JBHSSW010000001.1"/>
</dbReference>
<evidence type="ECO:0000259" key="1">
    <source>
        <dbReference type="PROSITE" id="PS50404"/>
    </source>
</evidence>
<reference evidence="4" key="1">
    <citation type="journal article" date="2019" name="Int. J. Syst. Evol. Microbiol.">
        <title>The Global Catalogue of Microorganisms (GCM) 10K type strain sequencing project: providing services to taxonomists for standard genome sequencing and annotation.</title>
        <authorList>
            <consortium name="The Broad Institute Genomics Platform"/>
            <consortium name="The Broad Institute Genome Sequencing Center for Infectious Disease"/>
            <person name="Wu L."/>
            <person name="Ma J."/>
        </authorList>
    </citation>
    <scope>NUCLEOTIDE SEQUENCE [LARGE SCALE GENOMIC DNA]</scope>
    <source>
        <strain evidence="4">CGMCC-1.15741</strain>
    </source>
</reference>
<feature type="domain" description="GST C-terminal" evidence="2">
    <location>
        <begin position="87"/>
        <end position="210"/>
    </location>
</feature>
<dbReference type="Gene3D" id="3.40.30.10">
    <property type="entry name" value="Glutaredoxin"/>
    <property type="match status" value="1"/>
</dbReference>
<protein>
    <submittedName>
        <fullName evidence="3">Glutathione S-transferase family protein</fullName>
    </submittedName>
</protein>
<dbReference type="InterPro" id="IPR004046">
    <property type="entry name" value="GST_C"/>
</dbReference>
<proteinExistence type="predicted"/>
<dbReference type="PANTHER" id="PTHR44051:SF9">
    <property type="entry name" value="GLUTATHIONE S-TRANSFERASE 1"/>
    <property type="match status" value="1"/>
</dbReference>
<dbReference type="SFLD" id="SFLDG01150">
    <property type="entry name" value="Main.1:_Beta-like"/>
    <property type="match status" value="1"/>
</dbReference>
<evidence type="ECO:0000313" key="3">
    <source>
        <dbReference type="EMBL" id="MFC6196598.1"/>
    </source>
</evidence>
<organism evidence="3 4">
    <name type="scientific">Ponticaulis profundi</name>
    <dbReference type="NCBI Taxonomy" id="2665222"/>
    <lineage>
        <taxon>Bacteria</taxon>
        <taxon>Pseudomonadati</taxon>
        <taxon>Pseudomonadota</taxon>
        <taxon>Alphaproteobacteria</taxon>
        <taxon>Hyphomonadales</taxon>
        <taxon>Hyphomonadaceae</taxon>
        <taxon>Ponticaulis</taxon>
    </lineage>
</organism>
<name>A0ABW1S4L1_9PROT</name>